<evidence type="ECO:0000256" key="11">
    <source>
        <dbReference type="RuleBase" id="RU000537"/>
    </source>
</evidence>
<keyword evidence="7 10" id="KW-0811">Translocation</keyword>
<keyword evidence="5 10" id="KW-0653">Protein transport</keyword>
<dbReference type="PROSITE" id="PS00755">
    <property type="entry name" value="SECY_1"/>
    <property type="match status" value="1"/>
</dbReference>
<evidence type="ECO:0000256" key="7">
    <source>
        <dbReference type="ARBA" id="ARBA00023010"/>
    </source>
</evidence>
<dbReference type="InterPro" id="IPR030659">
    <property type="entry name" value="SecY_CS"/>
</dbReference>
<proteinExistence type="inferred from homology"/>
<dbReference type="GO" id="GO:0005886">
    <property type="term" value="C:plasma membrane"/>
    <property type="evidence" value="ECO:0007669"/>
    <property type="project" value="UniProtKB-SubCell"/>
</dbReference>
<feature type="transmembrane region" description="Helical" evidence="10">
    <location>
        <begin position="21"/>
        <end position="39"/>
    </location>
</feature>
<evidence type="ECO:0000256" key="4">
    <source>
        <dbReference type="ARBA" id="ARBA00022692"/>
    </source>
</evidence>
<feature type="transmembrane region" description="Helical" evidence="10">
    <location>
        <begin position="206"/>
        <end position="227"/>
    </location>
</feature>
<feature type="transmembrane region" description="Helical" evidence="10">
    <location>
        <begin position="362"/>
        <end position="383"/>
    </location>
</feature>
<evidence type="ECO:0000256" key="2">
    <source>
        <dbReference type="ARBA" id="ARBA00005751"/>
    </source>
</evidence>
<keyword evidence="10" id="KW-1003">Cell membrane</keyword>
<dbReference type="PROSITE" id="PS00756">
    <property type="entry name" value="SECY_2"/>
    <property type="match status" value="1"/>
</dbReference>
<dbReference type="Proteomes" id="UP000177354">
    <property type="component" value="Unassembled WGS sequence"/>
</dbReference>
<dbReference type="PIRSF" id="PIRSF004557">
    <property type="entry name" value="SecY"/>
    <property type="match status" value="1"/>
</dbReference>
<dbReference type="GO" id="GO:0065002">
    <property type="term" value="P:intracellular protein transmembrane transport"/>
    <property type="evidence" value="ECO:0007669"/>
    <property type="project" value="UniProtKB-UniRule"/>
</dbReference>
<evidence type="ECO:0000256" key="1">
    <source>
        <dbReference type="ARBA" id="ARBA00004141"/>
    </source>
</evidence>
<dbReference type="PRINTS" id="PR00303">
    <property type="entry name" value="SECYTRNLCASE"/>
</dbReference>
<dbReference type="Pfam" id="PF00344">
    <property type="entry name" value="SecY"/>
    <property type="match status" value="1"/>
</dbReference>
<feature type="transmembrane region" description="Helical" evidence="10">
    <location>
        <begin position="297"/>
        <end position="325"/>
    </location>
</feature>
<dbReference type="PANTHER" id="PTHR10906">
    <property type="entry name" value="SECY/SEC61-ALPHA FAMILY MEMBER"/>
    <property type="match status" value="1"/>
</dbReference>
<dbReference type="Gene3D" id="1.10.3370.10">
    <property type="entry name" value="SecY subunit domain"/>
    <property type="match status" value="1"/>
</dbReference>
<dbReference type="NCBIfam" id="TIGR00967">
    <property type="entry name" value="3a0501s007"/>
    <property type="match status" value="1"/>
</dbReference>
<dbReference type="AlphaFoldDB" id="A0A1F5Z6H3"/>
<evidence type="ECO:0000256" key="12">
    <source>
        <dbReference type="RuleBase" id="RU003484"/>
    </source>
</evidence>
<evidence type="ECO:0000256" key="9">
    <source>
        <dbReference type="ARBA" id="ARBA00039733"/>
    </source>
</evidence>
<organism evidence="14 15">
    <name type="scientific">Candidatus Gottesmanbacteria bacterium RIFCSPHIGHO2_01_FULL_40_15</name>
    <dbReference type="NCBI Taxonomy" id="1798376"/>
    <lineage>
        <taxon>Bacteria</taxon>
        <taxon>Candidatus Gottesmaniibacteriota</taxon>
    </lineage>
</organism>
<dbReference type="GO" id="GO:0043952">
    <property type="term" value="P:protein transport by the Sec complex"/>
    <property type="evidence" value="ECO:0007669"/>
    <property type="project" value="UniProtKB-UniRule"/>
</dbReference>
<dbReference type="GO" id="GO:0006605">
    <property type="term" value="P:protein targeting"/>
    <property type="evidence" value="ECO:0007669"/>
    <property type="project" value="UniProtKB-UniRule"/>
</dbReference>
<accession>A0A1F5Z6H3</accession>
<comment type="subcellular location">
    <subcellularLocation>
        <location evidence="10">Cell membrane</location>
        <topology evidence="10">Multi-pass membrane protein</topology>
    </subcellularLocation>
    <subcellularLocation>
        <location evidence="1 12">Membrane</location>
        <topology evidence="1 12">Multi-pass membrane protein</topology>
    </subcellularLocation>
</comment>
<dbReference type="FunFam" id="1.10.3370.10:FF:000001">
    <property type="entry name" value="Preprotein translocase subunit SecY"/>
    <property type="match status" value="1"/>
</dbReference>
<evidence type="ECO:0000313" key="15">
    <source>
        <dbReference type="Proteomes" id="UP000177354"/>
    </source>
</evidence>
<keyword evidence="4 10" id="KW-0812">Transmembrane</keyword>
<dbReference type="InterPro" id="IPR026593">
    <property type="entry name" value="SecY"/>
</dbReference>
<reference evidence="14 15" key="1">
    <citation type="journal article" date="2016" name="Nat. Commun.">
        <title>Thousands of microbial genomes shed light on interconnected biogeochemical processes in an aquifer system.</title>
        <authorList>
            <person name="Anantharaman K."/>
            <person name="Brown C.T."/>
            <person name="Hug L.A."/>
            <person name="Sharon I."/>
            <person name="Castelle C.J."/>
            <person name="Probst A.J."/>
            <person name="Thomas B.C."/>
            <person name="Singh A."/>
            <person name="Wilkins M.J."/>
            <person name="Karaoz U."/>
            <person name="Brodie E.L."/>
            <person name="Williams K.H."/>
            <person name="Hubbard S.S."/>
            <person name="Banfield J.F."/>
        </authorList>
    </citation>
    <scope>NUCLEOTIDE SEQUENCE [LARGE SCALE GENOMIC DNA]</scope>
</reference>
<dbReference type="SUPFAM" id="SSF103491">
    <property type="entry name" value="Preprotein translocase SecY subunit"/>
    <property type="match status" value="1"/>
</dbReference>
<evidence type="ECO:0000256" key="8">
    <source>
        <dbReference type="ARBA" id="ARBA00023136"/>
    </source>
</evidence>
<evidence type="ECO:0000256" key="10">
    <source>
        <dbReference type="HAMAP-Rule" id="MF_01465"/>
    </source>
</evidence>
<dbReference type="EMBL" id="MFJF01000005">
    <property type="protein sequence ID" value="OGG08036.1"/>
    <property type="molecule type" value="Genomic_DNA"/>
</dbReference>
<dbReference type="InterPro" id="IPR023201">
    <property type="entry name" value="SecY_dom_sf"/>
</dbReference>
<comment type="similarity">
    <text evidence="2 10 13">Belongs to the SecY/SEC61-alpha family.</text>
</comment>
<comment type="subunit">
    <text evidence="10">Component of the Sec protein translocase complex. Heterotrimer consisting of SecY, SecE and SecG subunits. The heterotrimers can form oligomers, although 1 heterotrimer is thought to be able to translocate proteins. Interacts with the ribosome. Interacts with SecDF, and other proteins may be involved. Interacts with SecA.</text>
</comment>
<evidence type="ECO:0000256" key="13">
    <source>
        <dbReference type="RuleBase" id="RU004349"/>
    </source>
</evidence>
<feature type="transmembrane region" description="Helical" evidence="10">
    <location>
        <begin position="147"/>
        <end position="167"/>
    </location>
</feature>
<evidence type="ECO:0000256" key="6">
    <source>
        <dbReference type="ARBA" id="ARBA00022989"/>
    </source>
</evidence>
<comment type="function">
    <text evidence="10 11">The central subunit of the protein translocation channel SecYEG. Consists of two halves formed by TMs 1-5 and 6-10. These two domains form a lateral gate at the front which open onto the bilayer between TMs 2 and 7, and are clamped together by SecE at the back. The channel is closed by both a pore ring composed of hydrophobic SecY resides and a short helix (helix 2A) on the extracellular side of the membrane which forms a plug. The plug probably moves laterally to allow the channel to open. The ring and the pore may move independently.</text>
</comment>
<sequence>MNKYLRPIILAFKTPELRKKIIFTALIFFAFRIFAHIPVPGVNLEKLKALFAQSEFLGLLDIFSGGTLANFSVMAIGLNPYINASIILQLLTIVFPKLEELQKEGESGREKINQYTRFLTIPLAVLQSLGMYALLRNQGIIESLSPLFLISLMTTMTAGTVLLMWLGELISEFGIGNGISLLIFAGIVGRLPVFFGQTLSLVSQELVSNILIFGALSFVVVAGIVFINEAVRQVPVTYAKRIRGNKLYGGSTTYLPLRLNQAGVIPIIFAVSIVLLPQLVGRFAAQIPNNTLRGAANFLVSLFSSEGLVYNLFYFLLVIGFTYFYTAITFNPQKISSEIQKYGGFIPGIRPGTPTANYLNYILTRITMAGAVFLGVIAVMPAIARQISGISALTIGGTSILIVVSVVLETVKQIEAQLVMRSYEGFLK</sequence>
<feature type="transmembrane region" description="Helical" evidence="10">
    <location>
        <begin position="264"/>
        <end position="285"/>
    </location>
</feature>
<protein>
    <recommendedName>
        <fullName evidence="9 10">Protein translocase subunit SecY</fullName>
    </recommendedName>
</protein>
<feature type="transmembrane region" description="Helical" evidence="10">
    <location>
        <begin position="390"/>
        <end position="408"/>
    </location>
</feature>
<dbReference type="InterPro" id="IPR002208">
    <property type="entry name" value="SecY/SEC61-alpha"/>
</dbReference>
<dbReference type="HAMAP" id="MF_01465">
    <property type="entry name" value="SecY"/>
    <property type="match status" value="1"/>
</dbReference>
<name>A0A1F5Z6H3_9BACT</name>
<evidence type="ECO:0000256" key="5">
    <source>
        <dbReference type="ARBA" id="ARBA00022927"/>
    </source>
</evidence>
<keyword evidence="3 10" id="KW-0813">Transport</keyword>
<evidence type="ECO:0000313" key="14">
    <source>
        <dbReference type="EMBL" id="OGG08036.1"/>
    </source>
</evidence>
<comment type="caution">
    <text evidence="14">The sequence shown here is derived from an EMBL/GenBank/DDBJ whole genome shotgun (WGS) entry which is preliminary data.</text>
</comment>
<keyword evidence="6 10" id="KW-1133">Transmembrane helix</keyword>
<evidence type="ECO:0000256" key="3">
    <source>
        <dbReference type="ARBA" id="ARBA00022448"/>
    </source>
</evidence>
<feature type="transmembrane region" description="Helical" evidence="10">
    <location>
        <begin position="173"/>
        <end position="194"/>
    </location>
</feature>
<keyword evidence="8 10" id="KW-0472">Membrane</keyword>
<gene>
    <name evidence="10" type="primary">secY</name>
    <name evidence="14" type="ORF">A2777_01460</name>
</gene>
<feature type="transmembrane region" description="Helical" evidence="10">
    <location>
        <begin position="115"/>
        <end position="135"/>
    </location>
</feature>
<feature type="transmembrane region" description="Helical" evidence="10">
    <location>
        <begin position="78"/>
        <end position="95"/>
    </location>
</feature>